<dbReference type="Gene3D" id="1.10.287.920">
    <property type="entry name" value="Pheromone alpha factor receptor"/>
    <property type="match status" value="1"/>
</dbReference>
<dbReference type="PRINTS" id="PR00250">
    <property type="entry name" value="GPCRSTE2"/>
</dbReference>
<dbReference type="PANTHER" id="PTHR28009">
    <property type="entry name" value="PHEROMONE ALPHA FACTOR RECEPTOR"/>
    <property type="match status" value="1"/>
</dbReference>
<dbReference type="GO" id="GO:0038038">
    <property type="term" value="C:G protein-coupled receptor homodimeric complex"/>
    <property type="evidence" value="ECO:0007669"/>
    <property type="project" value="TreeGrafter"/>
</dbReference>
<evidence type="ECO:0000313" key="2">
    <source>
        <dbReference type="EMBL" id="CAI4038693.1"/>
    </source>
</evidence>
<feature type="transmembrane region" description="Helical" evidence="1">
    <location>
        <begin position="203"/>
        <end position="224"/>
    </location>
</feature>
<protein>
    <recommendedName>
        <fullName evidence="4">Pheromone alpha factor receptor</fullName>
    </recommendedName>
</protein>
<dbReference type="GO" id="GO:0000750">
    <property type="term" value="P:pheromone-dependent signal transduction involved in conjugation with cellular fusion"/>
    <property type="evidence" value="ECO:0007669"/>
    <property type="project" value="TreeGrafter"/>
</dbReference>
<evidence type="ECO:0008006" key="4">
    <source>
        <dbReference type="Google" id="ProtNLM"/>
    </source>
</evidence>
<proteinExistence type="predicted"/>
<dbReference type="Pfam" id="PF02116">
    <property type="entry name" value="STE2"/>
    <property type="match status" value="1"/>
</dbReference>
<organism evidence="2 3">
    <name type="scientific">Saccharomyces mikatae IFO 1815</name>
    <dbReference type="NCBI Taxonomy" id="226126"/>
    <lineage>
        <taxon>Eukaryota</taxon>
        <taxon>Fungi</taxon>
        <taxon>Dikarya</taxon>
        <taxon>Ascomycota</taxon>
        <taxon>Saccharomycotina</taxon>
        <taxon>Saccharomycetes</taxon>
        <taxon>Saccharomycetales</taxon>
        <taxon>Saccharomycetaceae</taxon>
        <taxon>Saccharomyces</taxon>
    </lineage>
</organism>
<feature type="transmembrane region" description="Helical" evidence="1">
    <location>
        <begin position="52"/>
        <end position="72"/>
    </location>
</feature>
<keyword evidence="1" id="KW-0472">Membrane</keyword>
<gene>
    <name evidence="2" type="primary">SMKI06G0390</name>
    <name evidence="2" type="ORF">SMKI_06G0390</name>
</gene>
<dbReference type="GeneID" id="80917904"/>
<dbReference type="Proteomes" id="UP001161438">
    <property type="component" value="Chromosome 6"/>
</dbReference>
<dbReference type="CDD" id="cd14939">
    <property type="entry name" value="7tmD_STE2"/>
    <property type="match status" value="1"/>
</dbReference>
<dbReference type="InterPro" id="IPR000366">
    <property type="entry name" value="GPCR_STE2"/>
</dbReference>
<reference evidence="2" key="1">
    <citation type="submission" date="2022-10" db="EMBL/GenBank/DDBJ databases">
        <authorList>
            <person name="Byrne P K."/>
        </authorList>
    </citation>
    <scope>NUCLEOTIDE SEQUENCE</scope>
    <source>
        <strain evidence="2">IFO1815</strain>
    </source>
</reference>
<dbReference type="RefSeq" id="XP_056081808.1">
    <property type="nucleotide sequence ID" value="XM_056222081.1"/>
</dbReference>
<keyword evidence="1" id="KW-1133">Transmembrane helix</keyword>
<feature type="transmembrane region" description="Helical" evidence="1">
    <location>
        <begin position="280"/>
        <end position="298"/>
    </location>
</feature>
<keyword evidence="1" id="KW-0812">Transmembrane</keyword>
<feature type="transmembrane region" description="Helical" evidence="1">
    <location>
        <begin position="127"/>
        <end position="150"/>
    </location>
</feature>
<evidence type="ECO:0000313" key="3">
    <source>
        <dbReference type="Proteomes" id="UP001161438"/>
    </source>
</evidence>
<feature type="transmembrane region" description="Helical" evidence="1">
    <location>
        <begin position="244"/>
        <end position="268"/>
    </location>
</feature>
<dbReference type="PANTHER" id="PTHR28009:SF1">
    <property type="entry name" value="PHEROMONE ALPHA FACTOR RECEPTOR"/>
    <property type="match status" value="1"/>
</dbReference>
<dbReference type="InterPro" id="IPR027458">
    <property type="entry name" value="STE2_TM1-TM2_sf"/>
</dbReference>
<dbReference type="AlphaFoldDB" id="A0AA35IY65"/>
<feature type="transmembrane region" description="Helical" evidence="1">
    <location>
        <begin position="162"/>
        <end position="183"/>
    </location>
</feature>
<dbReference type="EMBL" id="OX365762">
    <property type="protein sequence ID" value="CAI4038693.1"/>
    <property type="molecule type" value="Genomic_DNA"/>
</dbReference>
<dbReference type="GO" id="GO:0004932">
    <property type="term" value="F:mating-type factor pheromone receptor activity"/>
    <property type="evidence" value="ECO:0007669"/>
    <property type="project" value="InterPro"/>
</dbReference>
<keyword evidence="3" id="KW-1185">Reference proteome</keyword>
<name>A0AA35IY65_SACMI</name>
<evidence type="ECO:0000256" key="1">
    <source>
        <dbReference type="SAM" id="Phobius"/>
    </source>
</evidence>
<accession>A0AA35IY65</accession>
<feature type="transmembrane region" description="Helical" evidence="1">
    <location>
        <begin position="79"/>
        <end position="99"/>
    </location>
</feature>
<sequence>MSGSIPSLSDLFYDSAYNPGQSIIDYTSIYGNGTTITFDELQGLVNSTVTQAIMFGVRCGAAALTLIVMWMISKSRKTPIFIINQVSLLLIILHSALYFKYLLSNYSSVTYALTGFPQFISRSDVHVYGATNIIQVLLVASIETSLVFQIKVIFTGDNFRRIGLMLTSISFILGITTVVMYFVSAVKGMIVTYKDVSATQDKYFNASTILLASSINFMSFVLVVKLILAIRSRRFLGLKQFDSFHILLIMSCQSLLAPSVIFILAYSLKPGQGTDVLTTVATLLAVLSLPLSSMWATAANNASKTNTIISDFTTSTDRFYPGAPSSFKTDSINNDAKSSLRSRLYDLYPRRKEAISDKHSERTFVHETVNDIEKNQFYQLSTPTSSKNTKVGPLADTSYKEMESERVDVYTPDTAADEEAKRFWTEVNDNL</sequence>